<organism evidence="1 2">
    <name type="scientific">Peronospora effusa</name>
    <dbReference type="NCBI Taxonomy" id="542832"/>
    <lineage>
        <taxon>Eukaryota</taxon>
        <taxon>Sar</taxon>
        <taxon>Stramenopiles</taxon>
        <taxon>Oomycota</taxon>
        <taxon>Peronosporomycetes</taxon>
        <taxon>Peronosporales</taxon>
        <taxon>Peronosporaceae</taxon>
        <taxon>Peronospora</taxon>
    </lineage>
</organism>
<name>A0A425C0R4_9STRA</name>
<dbReference type="Proteomes" id="UP000286097">
    <property type="component" value="Unassembled WGS sequence"/>
</dbReference>
<dbReference type="VEuPathDB" id="FungiDB:DD237_008535"/>
<sequence length="66" mass="7787">MQANYLKYPAELCKVRNYRSEREKPILPQETELETAKKLIKNCNYYDRRSSTLTKETKEGRDVSTG</sequence>
<accession>A0A425C0R4</accession>
<dbReference type="EMBL" id="QKXF01000563">
    <property type="protein sequence ID" value="RQM10647.1"/>
    <property type="molecule type" value="Genomic_DNA"/>
</dbReference>
<gene>
    <name evidence="1" type="ORF">DD237_008535</name>
</gene>
<evidence type="ECO:0000313" key="1">
    <source>
        <dbReference type="EMBL" id="RQM10647.1"/>
    </source>
</evidence>
<dbReference type="AlphaFoldDB" id="A0A425C0R4"/>
<protein>
    <submittedName>
        <fullName evidence="1">Uncharacterized protein</fullName>
    </submittedName>
</protein>
<reference evidence="1 2" key="1">
    <citation type="submission" date="2018-06" db="EMBL/GenBank/DDBJ databases">
        <title>Comparative genomics of downy mildews reveals potential adaptations to biotrophy.</title>
        <authorList>
            <person name="Fletcher K."/>
            <person name="Klosterman S.J."/>
            <person name="Derevnina L."/>
            <person name="Martin F."/>
            <person name="Koike S."/>
            <person name="Reyes Chin-Wo S."/>
            <person name="Mou B."/>
            <person name="Michelmore R."/>
        </authorList>
    </citation>
    <scope>NUCLEOTIDE SEQUENCE [LARGE SCALE GENOMIC DNA]</scope>
    <source>
        <strain evidence="1 2">R13</strain>
    </source>
</reference>
<proteinExistence type="predicted"/>
<comment type="caution">
    <text evidence="1">The sequence shown here is derived from an EMBL/GenBank/DDBJ whole genome shotgun (WGS) entry which is preliminary data.</text>
</comment>
<evidence type="ECO:0000313" key="2">
    <source>
        <dbReference type="Proteomes" id="UP000286097"/>
    </source>
</evidence>